<dbReference type="InterPro" id="IPR038766">
    <property type="entry name" value="Membrane_comp_ABC_pdt"/>
</dbReference>
<feature type="domain" description="MacB-like periplasmic core" evidence="8">
    <location>
        <begin position="24"/>
        <end position="213"/>
    </location>
</feature>
<proteinExistence type="predicted"/>
<feature type="transmembrane region" description="Helical" evidence="6">
    <location>
        <begin position="304"/>
        <end position="330"/>
    </location>
</feature>
<name>A0A1H6SUP3_9GAMM</name>
<feature type="transmembrane region" description="Helical" evidence="6">
    <location>
        <begin position="765"/>
        <end position="790"/>
    </location>
</feature>
<feature type="transmembrane region" description="Helical" evidence="6">
    <location>
        <begin position="260"/>
        <end position="283"/>
    </location>
</feature>
<dbReference type="InterPro" id="IPR025857">
    <property type="entry name" value="MacB_PCD"/>
</dbReference>
<dbReference type="AlphaFoldDB" id="A0A1H6SUP3"/>
<dbReference type="PANTHER" id="PTHR30287">
    <property type="entry name" value="MEMBRANE COMPONENT OF PREDICTED ABC SUPERFAMILY METABOLITE UPTAKE TRANSPORTER"/>
    <property type="match status" value="1"/>
</dbReference>
<comment type="subcellular location">
    <subcellularLocation>
        <location evidence="1">Cell membrane</location>
        <topology evidence="1">Multi-pass membrane protein</topology>
    </subcellularLocation>
</comment>
<gene>
    <name evidence="9" type="ORF">SAMN05421831_10864</name>
</gene>
<evidence type="ECO:0000313" key="9">
    <source>
        <dbReference type="EMBL" id="SEI71481.1"/>
    </source>
</evidence>
<evidence type="ECO:0000256" key="6">
    <source>
        <dbReference type="SAM" id="Phobius"/>
    </source>
</evidence>
<evidence type="ECO:0000259" key="7">
    <source>
        <dbReference type="Pfam" id="PF02687"/>
    </source>
</evidence>
<feature type="transmembrane region" description="Helical" evidence="6">
    <location>
        <begin position="421"/>
        <end position="444"/>
    </location>
</feature>
<dbReference type="InterPro" id="IPR003838">
    <property type="entry name" value="ABC3_permease_C"/>
</dbReference>
<reference evidence="10" key="1">
    <citation type="submission" date="2016-10" db="EMBL/GenBank/DDBJ databases">
        <authorList>
            <person name="Varghese N."/>
            <person name="Submissions S."/>
        </authorList>
    </citation>
    <scope>NUCLEOTIDE SEQUENCE [LARGE SCALE GENOMIC DNA]</scope>
    <source>
        <strain evidence="10">DSM 7165</strain>
    </source>
</reference>
<dbReference type="OrthoDB" id="5292592at2"/>
<organism evidence="9 10">
    <name type="scientific">Allopseudospirillum japonicum</name>
    <dbReference type="NCBI Taxonomy" id="64971"/>
    <lineage>
        <taxon>Bacteria</taxon>
        <taxon>Pseudomonadati</taxon>
        <taxon>Pseudomonadota</taxon>
        <taxon>Gammaproteobacteria</taxon>
        <taxon>Oceanospirillales</taxon>
        <taxon>Oceanospirillaceae</taxon>
        <taxon>Allopseudospirillum</taxon>
    </lineage>
</organism>
<keyword evidence="10" id="KW-1185">Reference proteome</keyword>
<evidence type="ECO:0000256" key="2">
    <source>
        <dbReference type="ARBA" id="ARBA00022475"/>
    </source>
</evidence>
<evidence type="ECO:0000256" key="4">
    <source>
        <dbReference type="ARBA" id="ARBA00022989"/>
    </source>
</evidence>
<protein>
    <submittedName>
        <fullName evidence="9">Putative ABC transport system permease protein</fullName>
    </submittedName>
</protein>
<feature type="transmembrane region" description="Helical" evidence="6">
    <location>
        <begin position="472"/>
        <end position="493"/>
    </location>
</feature>
<keyword evidence="3 6" id="KW-0812">Transmembrane</keyword>
<evidence type="ECO:0000259" key="8">
    <source>
        <dbReference type="Pfam" id="PF12704"/>
    </source>
</evidence>
<keyword evidence="4 6" id="KW-1133">Transmembrane helix</keyword>
<evidence type="ECO:0000256" key="5">
    <source>
        <dbReference type="ARBA" id="ARBA00023136"/>
    </source>
</evidence>
<evidence type="ECO:0000256" key="1">
    <source>
        <dbReference type="ARBA" id="ARBA00004651"/>
    </source>
</evidence>
<dbReference type="Proteomes" id="UP000242999">
    <property type="component" value="Unassembled WGS sequence"/>
</dbReference>
<feature type="domain" description="ABC3 transporter permease C-terminal" evidence="7">
    <location>
        <begin position="264"/>
        <end position="382"/>
    </location>
</feature>
<dbReference type="Pfam" id="PF12704">
    <property type="entry name" value="MacB_PCD"/>
    <property type="match status" value="1"/>
</dbReference>
<keyword evidence="2" id="KW-1003">Cell membrane</keyword>
<feature type="transmembrane region" description="Helical" evidence="6">
    <location>
        <begin position="350"/>
        <end position="375"/>
    </location>
</feature>
<dbReference type="STRING" id="64971.SAMN05421831_10864"/>
<dbReference type="GO" id="GO:0005886">
    <property type="term" value="C:plasma membrane"/>
    <property type="evidence" value="ECO:0007669"/>
    <property type="project" value="UniProtKB-SubCell"/>
</dbReference>
<keyword evidence="5 6" id="KW-0472">Membrane</keyword>
<dbReference type="RefSeq" id="WP_093310170.1">
    <property type="nucleotide sequence ID" value="NZ_FNYH01000008.1"/>
</dbReference>
<feature type="domain" description="ABC3 transporter permease C-terminal" evidence="7">
    <location>
        <begin position="717"/>
        <end position="830"/>
    </location>
</feature>
<dbReference type="PANTHER" id="PTHR30287:SF1">
    <property type="entry name" value="INNER MEMBRANE PROTEIN"/>
    <property type="match status" value="1"/>
</dbReference>
<dbReference type="Pfam" id="PF02687">
    <property type="entry name" value="FtsX"/>
    <property type="match status" value="2"/>
</dbReference>
<feature type="transmembrane region" description="Helical" evidence="6">
    <location>
        <begin position="712"/>
        <end position="734"/>
    </location>
</feature>
<evidence type="ECO:0000313" key="10">
    <source>
        <dbReference type="Proteomes" id="UP000242999"/>
    </source>
</evidence>
<evidence type="ECO:0000256" key="3">
    <source>
        <dbReference type="ARBA" id="ARBA00022692"/>
    </source>
</evidence>
<sequence>MLKQDLKLSVLWLGRQSRSQELRLLMLALILAVASTTLIAFLSERVDKGMQLQAAQMAGGHLIIRANEPLPFNWAEQAQQYGVKTASTAEFPSMAASEAGQFRLVSIKGVDGAYPLLAPLEIKTLAQPHTLQAVQQGPTSGEAWVDLGVLQALQLQLGDTLHLGQGHFVITGLIESEPDRGNGFYSFNPRVMLAAADIASTQLVRTGSRITYRMQFAGSPEAISAWWQALEPQLASEHRVLNLQEDRPALSNTLETATRYLHLVSLMAVLLTGIAVVLTARRYAQRQQASIALLGCLGSQRRQILTLLLSQLLLLVLFASILGSLLGWLAQNILLYFLTAWLPFDALPSASLQPVFLGTTVALLLMLGAAFPSLWRLSQIPPWRVLRPTEPPSQRADFPLHLLTGAAFFALLLAFTQDLQLTLFTGLGLGAATLSVLVIGKLLLAGLQKLLANSSQGAWQQGIRQLVRHPSLTLAQMFGFSLTFVIMALVWLVRTDMLTQWQAQLPAEAPNQFAINIQPYERQGFEAYLNQAGWPHAGLYPLVRGRIVAINGQDPASQVPASGQEDNALQRALNLTWQAELPPLNEIVSGRWWTANTLRNGEIPLSIESGFAERLGLTLGETLTFKIADRQISGQITSIRQVRWESFQPNFFVIFPPEVLLEYPHSFMTSFYLPQDQGAQVNALLNQFPSITLLNVDALLTQVRDIVRQATLAIEALFLVVLLAGILVLQATLVTSQPRRQHKGAILRVFGASRAWVWREEISELVTLGALSGILAAILTEGVAALLYVSVLKIPPSLHFELWVLLPLAGALLTFLGGLASVRKVLAYPPKRILSSH</sequence>
<feature type="transmembrane region" description="Helical" evidence="6">
    <location>
        <begin position="21"/>
        <end position="42"/>
    </location>
</feature>
<dbReference type="EMBL" id="FNYH01000008">
    <property type="protein sequence ID" value="SEI71481.1"/>
    <property type="molecule type" value="Genomic_DNA"/>
</dbReference>
<accession>A0A1H6SUP3</accession>
<feature type="transmembrane region" description="Helical" evidence="6">
    <location>
        <begin position="802"/>
        <end position="822"/>
    </location>
</feature>
<feature type="transmembrane region" description="Helical" evidence="6">
    <location>
        <begin position="396"/>
        <end position="415"/>
    </location>
</feature>